<gene>
    <name evidence="2" type="ORF">CWE08_11300</name>
</gene>
<evidence type="ECO:0000313" key="2">
    <source>
        <dbReference type="EMBL" id="RUO18497.1"/>
    </source>
</evidence>
<keyword evidence="3" id="KW-1185">Reference proteome</keyword>
<feature type="transmembrane region" description="Helical" evidence="1">
    <location>
        <begin position="237"/>
        <end position="262"/>
    </location>
</feature>
<keyword evidence="1" id="KW-0472">Membrane</keyword>
<proteinExistence type="predicted"/>
<organism evidence="2 3">
    <name type="scientific">Aliidiomarina iranensis</name>
    <dbReference type="NCBI Taxonomy" id="1434071"/>
    <lineage>
        <taxon>Bacteria</taxon>
        <taxon>Pseudomonadati</taxon>
        <taxon>Pseudomonadota</taxon>
        <taxon>Gammaproteobacteria</taxon>
        <taxon>Alteromonadales</taxon>
        <taxon>Idiomarinaceae</taxon>
        <taxon>Aliidiomarina</taxon>
    </lineage>
</organism>
<comment type="caution">
    <text evidence="2">The sequence shown here is derived from an EMBL/GenBank/DDBJ whole genome shotgun (WGS) entry which is preliminary data.</text>
</comment>
<feature type="transmembrane region" description="Helical" evidence="1">
    <location>
        <begin position="89"/>
        <end position="112"/>
    </location>
</feature>
<evidence type="ECO:0000313" key="3">
    <source>
        <dbReference type="Proteomes" id="UP000288395"/>
    </source>
</evidence>
<feature type="transmembrane region" description="Helical" evidence="1">
    <location>
        <begin position="151"/>
        <end position="175"/>
    </location>
</feature>
<dbReference type="Proteomes" id="UP000288395">
    <property type="component" value="Unassembled WGS sequence"/>
</dbReference>
<feature type="transmembrane region" description="Helical" evidence="1">
    <location>
        <begin position="42"/>
        <end position="59"/>
    </location>
</feature>
<dbReference type="EMBL" id="PIPJ01000011">
    <property type="protein sequence ID" value="RUO18497.1"/>
    <property type="molecule type" value="Genomic_DNA"/>
</dbReference>
<feature type="transmembrane region" description="Helical" evidence="1">
    <location>
        <begin position="14"/>
        <end position="36"/>
    </location>
</feature>
<reference evidence="3" key="1">
    <citation type="journal article" date="2018" name="Front. Microbiol.">
        <title>Genome-Based Analysis Reveals the Taxonomy and Diversity of the Family Idiomarinaceae.</title>
        <authorList>
            <person name="Liu Y."/>
            <person name="Lai Q."/>
            <person name="Shao Z."/>
        </authorList>
    </citation>
    <scope>NUCLEOTIDE SEQUENCE [LARGE SCALE GENOMIC DNA]</scope>
    <source>
        <strain evidence="3">GBPy7</strain>
    </source>
</reference>
<evidence type="ECO:0000256" key="1">
    <source>
        <dbReference type="SAM" id="Phobius"/>
    </source>
</evidence>
<feature type="transmembrane region" description="Helical" evidence="1">
    <location>
        <begin position="283"/>
        <end position="302"/>
    </location>
</feature>
<dbReference type="AlphaFoldDB" id="A0A432VQP9"/>
<keyword evidence="1" id="KW-0812">Transmembrane</keyword>
<accession>A0A432VQP9</accession>
<name>A0A432VQP9_9GAMM</name>
<keyword evidence="1" id="KW-1133">Transmembrane helix</keyword>
<protein>
    <submittedName>
        <fullName evidence="2">Uncharacterized protein</fullName>
    </submittedName>
</protein>
<feature type="transmembrane region" description="Helical" evidence="1">
    <location>
        <begin position="118"/>
        <end position="139"/>
    </location>
</feature>
<sequence length="613" mass="68053">MLLSKLANEKKGNLIRHAIAVIVAVVLLVGGQLLALERLHEPAFLVLLVILSLLAYQYLDAVRMLRRQAFLSHVYKPEGRIRRLFWDSLWLRVVYTIVSVVSAVIALMLIAQLQALEWLILFIGIGSFVLIALLVYRFLSNETQPQYHVAIVLRVSAWINLILLAVALAIVQIFWLEVPDTRYLTVFEVAEQSWQVEATIPIVGWLLGTAAVLQDVSWHLLQQASRVEASMGLKASAWFLVLSVNALKLASLQMVLLGIPSIAEQVHQNSWRVASKRVFRKSYVLTLIVLLIAYIGLNHVPWQQLKSNATSPSVEVVRDPCAEVFIAREQQQLEQQVQRELSAQQLNSSRRMQAHITIAVTRAFQHAESGVDAFLDWNFSIQGQYQQLGYLLSASVTSAKFNDYLSNKMNEYIGAELTPALMEANTALNETFAAEMRRAGAAQSAFLEELLANSQCFEQPELAFTIGEYMDKSLVGFGVAGGAVALRFATTAGTRAAGRAGIRRAIAAIFTRSATRAGAVGSGSAGALCGPAFWLCTPALIAGSWFAIDYGLNKADEAINRERMRAEMLLSLQSDQAEAIAELHEFYQLALNDFYAELEEAQQRQFNIRRDGL</sequence>